<name>A0A2S4N4M4_9FLAO</name>
<protein>
    <submittedName>
        <fullName evidence="1">Uncharacterized protein</fullName>
    </submittedName>
</protein>
<sequence length="179" mass="21493">MKQNVKYLAFIFFIIFQNAFSQENSECKFFEAYDEPALACLDKNENKENTIYQIIEWTAFGDDYITRIEKKNNTYKLIRKLAPKPKYIEQTDSFKSEFKYITNRKLTKKEFNKFIKIYEKYNLNNIEKIEITIDCFDGSGILFYIFENGKYKFLRNGNCQESNETLNNFSNEVNVLFKF</sequence>
<gene>
    <name evidence="1" type="ORF">Q361_1302</name>
</gene>
<reference evidence="1 2" key="1">
    <citation type="submission" date="2018-01" db="EMBL/GenBank/DDBJ databases">
        <title>Genomic Encyclopedia of Type Strains, Phase I: the one thousand microbial genomes (KMG-I) project.</title>
        <authorList>
            <person name="Goeker M."/>
        </authorList>
    </citation>
    <scope>NUCLEOTIDE SEQUENCE [LARGE SCALE GENOMIC DNA]</scope>
    <source>
        <strain evidence="1 2">DSM 17960</strain>
    </source>
</reference>
<evidence type="ECO:0000313" key="2">
    <source>
        <dbReference type="Proteomes" id="UP000237056"/>
    </source>
</evidence>
<dbReference type="Proteomes" id="UP000237056">
    <property type="component" value="Unassembled WGS sequence"/>
</dbReference>
<keyword evidence="2" id="KW-1185">Reference proteome</keyword>
<evidence type="ECO:0000313" key="1">
    <source>
        <dbReference type="EMBL" id="POS00689.1"/>
    </source>
</evidence>
<organism evidence="1 2">
    <name type="scientific">Flavobacterium croceum DSM 17960</name>
    <dbReference type="NCBI Taxonomy" id="1121886"/>
    <lineage>
        <taxon>Bacteria</taxon>
        <taxon>Pseudomonadati</taxon>
        <taxon>Bacteroidota</taxon>
        <taxon>Flavobacteriia</taxon>
        <taxon>Flavobacteriales</taxon>
        <taxon>Flavobacteriaceae</taxon>
        <taxon>Flavobacterium</taxon>
    </lineage>
</organism>
<dbReference type="AlphaFoldDB" id="A0A2S4N4M4"/>
<dbReference type="EMBL" id="PQNY01000030">
    <property type="protein sequence ID" value="POS00689.1"/>
    <property type="molecule type" value="Genomic_DNA"/>
</dbReference>
<comment type="caution">
    <text evidence="1">The sequence shown here is derived from an EMBL/GenBank/DDBJ whole genome shotgun (WGS) entry which is preliminary data.</text>
</comment>
<proteinExistence type="predicted"/>
<accession>A0A2S4N4M4</accession>